<keyword evidence="3" id="KW-1185">Reference proteome</keyword>
<dbReference type="EMBL" id="CP114976">
    <property type="protein sequence ID" value="WBE24334.1"/>
    <property type="molecule type" value="Genomic_DNA"/>
</dbReference>
<gene>
    <name evidence="2" type="ORF">O6P33_08065</name>
</gene>
<keyword evidence="1" id="KW-0732">Signal</keyword>
<protein>
    <submittedName>
        <fullName evidence="2">ABC transporter substrate binding protein</fullName>
    </submittedName>
</protein>
<organism evidence="2 3">
    <name type="scientific">Denitrificimonas caeni</name>
    <dbReference type="NCBI Taxonomy" id="521720"/>
    <lineage>
        <taxon>Bacteria</taxon>
        <taxon>Pseudomonadati</taxon>
        <taxon>Pseudomonadota</taxon>
        <taxon>Gammaproteobacteria</taxon>
        <taxon>Pseudomonadales</taxon>
        <taxon>Pseudomonadaceae</taxon>
        <taxon>Denitrificimonas</taxon>
    </lineage>
</organism>
<evidence type="ECO:0000256" key="1">
    <source>
        <dbReference type="SAM" id="SignalP"/>
    </source>
</evidence>
<accession>A0AAE9VLR8</accession>
<dbReference type="Gene3D" id="3.40.50.2300">
    <property type="match status" value="1"/>
</dbReference>
<sequence>MWAYLRHVIGVLLCAISLVSQAQVIISAERDSPAVRSFAQDLANTMPALTVTYMPRAQLEAQPHFAENTRLILLGPALLKWRLQLTHSQPATLIMQVSRVQAYQQLQEQQPEHLTLLWSDPALERQIALLKAMQPDVKNIGLLYGDYSAFLLNDIEQAIQAQGLTLHTYYWPDSYDARSLGRLLSKTDALLGLDDLQIYNSSSIKSILLSSYARQQALIGPTAAFIKAGSLSTTYSDKHDWLQSLQLLLQSPPESWPRSAYPDHFKVSVNEQVARSLGIQNSDPQQLALQLKHSRPTP</sequence>
<dbReference type="PANTHER" id="PTHR35271:SF1">
    <property type="entry name" value="ABC TRANSPORTER, SUBSTRATE-BINDING LIPOPROTEIN"/>
    <property type="match status" value="1"/>
</dbReference>
<feature type="signal peptide" evidence="1">
    <location>
        <begin position="1"/>
        <end position="22"/>
    </location>
</feature>
<dbReference type="PANTHER" id="PTHR35271">
    <property type="entry name" value="ABC TRANSPORTER, SUBSTRATE-BINDING LIPOPROTEIN-RELATED"/>
    <property type="match status" value="1"/>
</dbReference>
<dbReference type="Pfam" id="PF04392">
    <property type="entry name" value="ABC_sub_bind"/>
    <property type="match status" value="1"/>
</dbReference>
<dbReference type="AlphaFoldDB" id="A0AAE9VLR8"/>
<dbReference type="InterPro" id="IPR007487">
    <property type="entry name" value="ABC_transpt-TYRBP-like"/>
</dbReference>
<evidence type="ECO:0000313" key="2">
    <source>
        <dbReference type="EMBL" id="WBE24334.1"/>
    </source>
</evidence>
<dbReference type="Proteomes" id="UP001212189">
    <property type="component" value="Chromosome"/>
</dbReference>
<reference evidence="2 3" key="1">
    <citation type="submission" date="2022-12" db="EMBL/GenBank/DDBJ databases">
        <title>Coexistence and Characterization of a Novel Tigecycline Resistance gene tet(X) variant and blaNDM-1 in a Pseudomonas caeni Isolate of Chicken Origin.</title>
        <authorList>
            <person name="Lu X."/>
            <person name="Zhang L."/>
            <person name="Li R."/>
            <person name="Wang Z."/>
        </authorList>
    </citation>
    <scope>NUCLEOTIDE SEQUENCE [LARGE SCALE GENOMIC DNA]</scope>
    <source>
        <strain evidence="2 3">CE14</strain>
    </source>
</reference>
<dbReference type="RefSeq" id="WP_269817276.1">
    <property type="nucleotide sequence ID" value="NZ_CP114976.1"/>
</dbReference>
<name>A0AAE9VLR8_9GAMM</name>
<dbReference type="KEGG" id="dce:O6P33_08065"/>
<feature type="chain" id="PRO_5042159929" evidence="1">
    <location>
        <begin position="23"/>
        <end position="298"/>
    </location>
</feature>
<evidence type="ECO:0000313" key="3">
    <source>
        <dbReference type="Proteomes" id="UP001212189"/>
    </source>
</evidence>
<proteinExistence type="predicted"/>